<gene>
    <name evidence="1" type="ORF">DC3_15570</name>
</gene>
<comment type="caution">
    <text evidence="1">The sequence shown here is derived from an EMBL/GenBank/DDBJ whole genome shotgun (WGS) entry which is preliminary data.</text>
</comment>
<accession>A0A511MZF6</accession>
<keyword evidence="2" id="KW-1185">Reference proteome</keyword>
<evidence type="ECO:0000313" key="2">
    <source>
        <dbReference type="Proteomes" id="UP000321306"/>
    </source>
</evidence>
<reference evidence="1 2" key="1">
    <citation type="submission" date="2019-07" db="EMBL/GenBank/DDBJ databases">
        <title>Whole genome shotgun sequence of Deinococcus cellulosilyticus NBRC 106333.</title>
        <authorList>
            <person name="Hosoyama A."/>
            <person name="Uohara A."/>
            <person name="Ohji S."/>
            <person name="Ichikawa N."/>
        </authorList>
    </citation>
    <scope>NUCLEOTIDE SEQUENCE [LARGE SCALE GENOMIC DNA]</scope>
    <source>
        <strain evidence="1 2">NBRC 106333</strain>
    </source>
</reference>
<organism evidence="1 2">
    <name type="scientific">Deinococcus cellulosilyticus (strain DSM 18568 / NBRC 106333 / KACC 11606 / 5516J-15)</name>
    <dbReference type="NCBI Taxonomy" id="1223518"/>
    <lineage>
        <taxon>Bacteria</taxon>
        <taxon>Thermotogati</taxon>
        <taxon>Deinococcota</taxon>
        <taxon>Deinococci</taxon>
        <taxon>Deinococcales</taxon>
        <taxon>Deinococcaceae</taxon>
        <taxon>Deinococcus</taxon>
    </lineage>
</organism>
<dbReference type="Proteomes" id="UP000321306">
    <property type="component" value="Unassembled WGS sequence"/>
</dbReference>
<protein>
    <submittedName>
        <fullName evidence="1">Uncharacterized protein</fullName>
    </submittedName>
</protein>
<evidence type="ECO:0000313" key="1">
    <source>
        <dbReference type="EMBL" id="GEM45922.1"/>
    </source>
</evidence>
<dbReference type="AlphaFoldDB" id="A0A511MZF6"/>
<proteinExistence type="predicted"/>
<dbReference type="EMBL" id="BJXB01000005">
    <property type="protein sequence ID" value="GEM45922.1"/>
    <property type="molecule type" value="Genomic_DNA"/>
</dbReference>
<name>A0A511MZF6_DEIC1</name>
<sequence length="227" mass="25271">MVVIGSGVVELVVWDAWRDATPSDWQAIGLRRPKTYDAYLRLLQAGTVPAGPMHKLMSGAETPQPRFFLPLRKEVQEWMPVTQVQAPDLSEPGRSQYQTKVLQVLQASTPEGFWSGEFQINRDKPNVKLQGNLEFTFDWPDDALQDWTWVQAAKAMVVGRMRSTQGVTPPIPDLEFVGQGVSGWRTFVVPLAGLVDASDPVVWSVSIPTPLTVSALHLFIYLPEATD</sequence>